<feature type="domain" description="Rhodanese" evidence="7">
    <location>
        <begin position="217"/>
        <end position="308"/>
    </location>
</feature>
<accession>A0A2U2I5C5</accession>
<keyword evidence="8" id="KW-0808">Transferase</keyword>
<evidence type="ECO:0000256" key="2">
    <source>
        <dbReference type="ARBA" id="ARBA00022475"/>
    </source>
</evidence>
<dbReference type="PANTHER" id="PTHR42709">
    <property type="entry name" value="ALKALINE PHOSPHATASE LIKE PROTEIN"/>
    <property type="match status" value="1"/>
</dbReference>
<dbReference type="Pfam" id="PF00581">
    <property type="entry name" value="Rhodanese"/>
    <property type="match status" value="1"/>
</dbReference>
<evidence type="ECO:0000256" key="5">
    <source>
        <dbReference type="ARBA" id="ARBA00023136"/>
    </source>
</evidence>
<feature type="transmembrane region" description="Helical" evidence="6">
    <location>
        <begin position="135"/>
        <end position="157"/>
    </location>
</feature>
<evidence type="ECO:0000256" key="1">
    <source>
        <dbReference type="ARBA" id="ARBA00004651"/>
    </source>
</evidence>
<evidence type="ECO:0000256" key="6">
    <source>
        <dbReference type="SAM" id="Phobius"/>
    </source>
</evidence>
<dbReference type="InterPro" id="IPR036873">
    <property type="entry name" value="Rhodanese-like_dom_sf"/>
</dbReference>
<evidence type="ECO:0000313" key="8">
    <source>
        <dbReference type="EMBL" id="PWF54927.1"/>
    </source>
</evidence>
<keyword evidence="2" id="KW-1003">Cell membrane</keyword>
<dbReference type="GO" id="GO:0005886">
    <property type="term" value="C:plasma membrane"/>
    <property type="evidence" value="ECO:0007669"/>
    <property type="project" value="UniProtKB-SubCell"/>
</dbReference>
<organism evidence="8 9">
    <name type="scientific">Massilia glaciei</name>
    <dbReference type="NCBI Taxonomy" id="1524097"/>
    <lineage>
        <taxon>Bacteria</taxon>
        <taxon>Pseudomonadati</taxon>
        <taxon>Pseudomonadota</taxon>
        <taxon>Betaproteobacteria</taxon>
        <taxon>Burkholderiales</taxon>
        <taxon>Oxalobacteraceae</taxon>
        <taxon>Telluria group</taxon>
        <taxon>Massilia</taxon>
    </lineage>
</organism>
<comment type="caution">
    <text evidence="8">The sequence shown here is derived from an EMBL/GenBank/DDBJ whole genome shotgun (WGS) entry which is preliminary data.</text>
</comment>
<evidence type="ECO:0000313" key="9">
    <source>
        <dbReference type="Proteomes" id="UP000241421"/>
    </source>
</evidence>
<evidence type="ECO:0000256" key="3">
    <source>
        <dbReference type="ARBA" id="ARBA00022692"/>
    </source>
</evidence>
<dbReference type="RefSeq" id="WP_106756292.1">
    <property type="nucleotide sequence ID" value="NZ_PXWF02000061.1"/>
</dbReference>
<evidence type="ECO:0000256" key="4">
    <source>
        <dbReference type="ARBA" id="ARBA00022989"/>
    </source>
</evidence>
<reference evidence="8 9" key="1">
    <citation type="submission" date="2018-04" db="EMBL/GenBank/DDBJ databases">
        <title>Massilia violaceinigra sp. nov., a novel purple-pigmented bacterium isolated from Tianshan glacier, Xinjiang, China.</title>
        <authorList>
            <person name="Wang H."/>
        </authorList>
    </citation>
    <scope>NUCLEOTIDE SEQUENCE [LARGE SCALE GENOMIC DNA]</scope>
    <source>
        <strain evidence="8 9">B448-2</strain>
    </source>
</reference>
<dbReference type="PANTHER" id="PTHR42709:SF6">
    <property type="entry name" value="UNDECAPRENYL PHOSPHATE TRANSPORTER A"/>
    <property type="match status" value="1"/>
</dbReference>
<feature type="transmembrane region" description="Helical" evidence="6">
    <location>
        <begin position="163"/>
        <end position="189"/>
    </location>
</feature>
<dbReference type="OrthoDB" id="21108at2"/>
<dbReference type="Proteomes" id="UP000241421">
    <property type="component" value="Unassembled WGS sequence"/>
</dbReference>
<dbReference type="InterPro" id="IPR032816">
    <property type="entry name" value="VTT_dom"/>
</dbReference>
<dbReference type="GO" id="GO:0016740">
    <property type="term" value="F:transferase activity"/>
    <property type="evidence" value="ECO:0007669"/>
    <property type="project" value="UniProtKB-KW"/>
</dbReference>
<gene>
    <name evidence="8" type="ORF">C7C56_004490</name>
</gene>
<dbReference type="EMBL" id="PXWF02000061">
    <property type="protein sequence ID" value="PWF54927.1"/>
    <property type="molecule type" value="Genomic_DNA"/>
</dbReference>
<keyword evidence="9" id="KW-1185">Reference proteome</keyword>
<feature type="transmembrane region" description="Helical" evidence="6">
    <location>
        <begin position="7"/>
        <end position="27"/>
    </location>
</feature>
<dbReference type="Gene3D" id="3.40.250.10">
    <property type="entry name" value="Rhodanese-like domain"/>
    <property type="match status" value="1"/>
</dbReference>
<keyword evidence="5 6" id="KW-0472">Membrane</keyword>
<dbReference type="SUPFAM" id="SSF52821">
    <property type="entry name" value="Rhodanese/Cell cycle control phosphatase"/>
    <property type="match status" value="1"/>
</dbReference>
<feature type="transmembrane region" description="Helical" evidence="6">
    <location>
        <begin position="47"/>
        <end position="68"/>
    </location>
</feature>
<sequence length="321" mass="34237">MPNFVELLLTYGVFIVFALVLVEQLGLPIPAFPILLVAGALAVGGRISWQACWAVAVLACLISDLFWFRAGRFYGKRVLRLLCKISLSPDYCVSQTEDKFKRFGAKSLLVSKFVPGFNIVAAPLAGAMGTGTARFLAFSIGGSVFWSATALATGAMFHRSVDAALAFLSTLGATALVVVFGLLAVFVLYKYIERRRFLMGVQIERIGVAELLDLIGAGGEPVLIDARSVTARQFEAAIPGALIYGDSEPAILMAAIDKDRHIVVYCSCPNDVTAAQVAKQFLADGFHRARALHGGLDAWNAHRGGVHAGATDFKPAGTTPA</sequence>
<keyword evidence="4 6" id="KW-1133">Transmembrane helix</keyword>
<name>A0A2U2I5C5_9BURK</name>
<dbReference type="Pfam" id="PF09335">
    <property type="entry name" value="VTT_dom"/>
    <property type="match status" value="1"/>
</dbReference>
<dbReference type="SMART" id="SM00450">
    <property type="entry name" value="RHOD"/>
    <property type="match status" value="1"/>
</dbReference>
<keyword evidence="3 6" id="KW-0812">Transmembrane</keyword>
<dbReference type="InterPro" id="IPR001763">
    <property type="entry name" value="Rhodanese-like_dom"/>
</dbReference>
<proteinExistence type="predicted"/>
<dbReference type="PROSITE" id="PS50206">
    <property type="entry name" value="RHODANESE_3"/>
    <property type="match status" value="1"/>
</dbReference>
<dbReference type="AlphaFoldDB" id="A0A2U2I5C5"/>
<evidence type="ECO:0000259" key="7">
    <source>
        <dbReference type="PROSITE" id="PS50206"/>
    </source>
</evidence>
<comment type="subcellular location">
    <subcellularLocation>
        <location evidence="1">Cell membrane</location>
        <topology evidence="1">Multi-pass membrane protein</topology>
    </subcellularLocation>
</comment>
<dbReference type="InterPro" id="IPR051311">
    <property type="entry name" value="DedA_domain"/>
</dbReference>
<protein>
    <submittedName>
        <fullName evidence="8">Sulfurtransferase</fullName>
    </submittedName>
</protein>